<organism evidence="5 6">
    <name type="scientific">Brachionus calyciflorus</name>
    <dbReference type="NCBI Taxonomy" id="104777"/>
    <lineage>
        <taxon>Eukaryota</taxon>
        <taxon>Metazoa</taxon>
        <taxon>Spiralia</taxon>
        <taxon>Gnathifera</taxon>
        <taxon>Rotifera</taxon>
        <taxon>Eurotatoria</taxon>
        <taxon>Monogononta</taxon>
        <taxon>Pseudotrocha</taxon>
        <taxon>Ploima</taxon>
        <taxon>Brachionidae</taxon>
        <taxon>Brachionus</taxon>
    </lineage>
</organism>
<dbReference type="PROSITE" id="PS50088">
    <property type="entry name" value="ANK_REPEAT"/>
    <property type="match status" value="3"/>
</dbReference>
<dbReference type="SUPFAM" id="SSF48403">
    <property type="entry name" value="Ankyrin repeat"/>
    <property type="match status" value="2"/>
</dbReference>
<gene>
    <name evidence="5" type="ORF">OXX778_LOCUS12678</name>
</gene>
<dbReference type="AlphaFoldDB" id="A0A814BGN2"/>
<feature type="repeat" description="ANK" evidence="3">
    <location>
        <begin position="801"/>
        <end position="833"/>
    </location>
</feature>
<feature type="domain" description="TANC1/2-like AAA+ ATPase lid" evidence="4">
    <location>
        <begin position="253"/>
        <end position="360"/>
    </location>
</feature>
<keyword evidence="2 3" id="KW-0040">ANK repeat</keyword>
<evidence type="ECO:0000256" key="2">
    <source>
        <dbReference type="ARBA" id="ARBA00023043"/>
    </source>
</evidence>
<protein>
    <recommendedName>
        <fullName evidence="4">TANC1/2-like AAA+ ATPase lid domain-containing protein</fullName>
    </recommendedName>
</protein>
<name>A0A814BGN2_9BILA</name>
<keyword evidence="1" id="KW-0677">Repeat</keyword>
<dbReference type="InterPro" id="IPR011990">
    <property type="entry name" value="TPR-like_helical_dom_sf"/>
</dbReference>
<dbReference type="InterPro" id="IPR002110">
    <property type="entry name" value="Ankyrin_rpt"/>
</dbReference>
<dbReference type="Gene3D" id="1.25.40.10">
    <property type="entry name" value="Tetratricopeptide repeat domain"/>
    <property type="match status" value="1"/>
</dbReference>
<dbReference type="SUPFAM" id="SSF48452">
    <property type="entry name" value="TPR-like"/>
    <property type="match status" value="1"/>
</dbReference>
<dbReference type="SMART" id="SM00028">
    <property type="entry name" value="TPR"/>
    <property type="match status" value="3"/>
</dbReference>
<dbReference type="EMBL" id="CAJNOC010002330">
    <property type="protein sequence ID" value="CAF0926663.1"/>
    <property type="molecule type" value="Genomic_DNA"/>
</dbReference>
<sequence length="1085" mass="123513">MENNQIIILSGQSGTGKTKLTQHIFQHSSIYQNTYKKSLLNNSSNKTPSICSSSSSSFDILNQSSNSYFNTLGSTNNPTLNSSMLIKYLSSGLGCVHFCSGEDSKSVETSQFIHNLAWCLTKFDPLGNLYTNILTENNNSLLKKLLNPYMCKLDPDLVLKKCILDPIESLLNTNSITLNNFYIIIDRLDFALNFEHSHFCVNNLGIFLKNNLHLFPPWFKLILTVRNENILQDFQKYHLINLDGKSTNSQNFTNNLNKDLNDYILNRINKSIEIQKNILNFNSSLSNQSPNLSQRYATINKLDSSFQLKFTQHLAQLSNYNYTYLKMTLDLIIKGNLIIKSSNFKVLPKNFDDLIKLYFNLKFQSKISYEKIACHIFTLLLCSKRPLSLEEIHEALNCSSLDTEKIQLNDLLDNLNNLDCFINVLSYYPDDNLKMYTINSGVKEWWFEYHLKNSNKNIYTLEWGYFLLGSTIIRSNLKINVNNRILIDTFKCLIKSVDFDTMSYLVTLYVSFIKFQKLDKLLTNLLISSDFLSWPDLDLFRFFIKLGVNVNQTVTYFNNSPLMCVLASLGHVELIKELLNYSNLIFHDKNGTNCLCYATQYDQFECAKYILENSLDPVSMIIQLDSNGLCALTYACLSKKDPVHFLDYYFKLIKSSIGLNSIKLLVEQALVLSSESGNLNCLIYLIKNSEISVNLVDSLKGETPLSMACLNGQKIICEYLVNHAGASMGVCNSKSWGPLLCAVKSGCWEIVEFLLSKCTEIINQADKHGRTGLILAASEGHLAIMDILIEKGADLNLQDRDGLSALSWACLKGNFNAALSLLNNGVDLNHSDLSGRTPLDLATFYGDVRLVQLLIERGAQIEHVDKIGMRPLDRAIGCRNVQVVICFLKKGAKLNPATWAMAQGKPEIMITLLNKLVEDGNTLYRKGCYEDALHRYSYTLKKFPKDPNELAVMPENVKAIIEMKFNLLLNLSRCYRKLHNYECSIDLCSKAIELKNDSYEAFYSRARAKRDLKIYESALDDLFIAERLCIGDSSDIKKLIIKIRDEMKYNSTLKKDSTIYYSQSRVQHQQHDQLLDPNMIESPPL</sequence>
<dbReference type="Pfam" id="PF25520">
    <property type="entry name" value="AAA_lid_TANC1"/>
    <property type="match status" value="1"/>
</dbReference>
<feature type="repeat" description="ANK" evidence="3">
    <location>
        <begin position="834"/>
        <end position="866"/>
    </location>
</feature>
<dbReference type="Gene3D" id="1.25.40.20">
    <property type="entry name" value="Ankyrin repeat-containing domain"/>
    <property type="match status" value="3"/>
</dbReference>
<dbReference type="InterPro" id="IPR025662">
    <property type="entry name" value="Sigma_54_int_dom_ATP-bd_1"/>
</dbReference>
<dbReference type="OrthoDB" id="5958958at2759"/>
<reference evidence="5" key="1">
    <citation type="submission" date="2021-02" db="EMBL/GenBank/DDBJ databases">
        <authorList>
            <person name="Nowell W R."/>
        </authorList>
    </citation>
    <scope>NUCLEOTIDE SEQUENCE</scope>
    <source>
        <strain evidence="5">Ploen Becks lab</strain>
    </source>
</reference>
<feature type="repeat" description="ANK" evidence="3">
    <location>
        <begin position="768"/>
        <end position="800"/>
    </location>
</feature>
<dbReference type="PROSITE" id="PS00675">
    <property type="entry name" value="SIGMA54_INTERACT_1"/>
    <property type="match status" value="1"/>
</dbReference>
<dbReference type="PROSITE" id="PS50297">
    <property type="entry name" value="ANK_REP_REGION"/>
    <property type="match status" value="3"/>
</dbReference>
<evidence type="ECO:0000259" key="4">
    <source>
        <dbReference type="Pfam" id="PF25520"/>
    </source>
</evidence>
<evidence type="ECO:0000313" key="5">
    <source>
        <dbReference type="EMBL" id="CAF0926663.1"/>
    </source>
</evidence>
<dbReference type="Proteomes" id="UP000663879">
    <property type="component" value="Unassembled WGS sequence"/>
</dbReference>
<dbReference type="InterPro" id="IPR058018">
    <property type="entry name" value="AAA_lid_TANC1/2"/>
</dbReference>
<accession>A0A814BGN2</accession>
<comment type="caution">
    <text evidence="5">The sequence shown here is derived from an EMBL/GenBank/DDBJ whole genome shotgun (WGS) entry which is preliminary data.</text>
</comment>
<dbReference type="InterPro" id="IPR036770">
    <property type="entry name" value="Ankyrin_rpt-contain_sf"/>
</dbReference>
<evidence type="ECO:0000256" key="3">
    <source>
        <dbReference type="PROSITE-ProRule" id="PRU00023"/>
    </source>
</evidence>
<proteinExistence type="predicted"/>
<dbReference type="SMART" id="SM00248">
    <property type="entry name" value="ANK"/>
    <property type="match status" value="10"/>
</dbReference>
<dbReference type="InterPro" id="IPR019734">
    <property type="entry name" value="TPR_rpt"/>
</dbReference>
<keyword evidence="6" id="KW-1185">Reference proteome</keyword>
<dbReference type="Pfam" id="PF12796">
    <property type="entry name" value="Ank_2"/>
    <property type="match status" value="3"/>
</dbReference>
<dbReference type="PANTHER" id="PTHR24198:SF165">
    <property type="entry name" value="ANKYRIN REPEAT-CONTAINING PROTEIN-RELATED"/>
    <property type="match status" value="1"/>
</dbReference>
<evidence type="ECO:0000313" key="6">
    <source>
        <dbReference type="Proteomes" id="UP000663879"/>
    </source>
</evidence>
<dbReference type="PANTHER" id="PTHR24198">
    <property type="entry name" value="ANKYRIN REPEAT AND PROTEIN KINASE DOMAIN-CONTAINING PROTEIN"/>
    <property type="match status" value="1"/>
</dbReference>
<evidence type="ECO:0000256" key="1">
    <source>
        <dbReference type="ARBA" id="ARBA00022737"/>
    </source>
</evidence>